<keyword evidence="2" id="KW-0732">Signal</keyword>
<feature type="domain" description="DUF3048" evidence="3">
    <location>
        <begin position="92"/>
        <end position="192"/>
    </location>
</feature>
<comment type="caution">
    <text evidence="5">The sequence shown here is derived from an EMBL/GenBank/DDBJ whole genome shotgun (WGS) entry which is preliminary data.</text>
</comment>
<feature type="compositionally biased region" description="Low complexity" evidence="1">
    <location>
        <begin position="48"/>
        <end position="70"/>
    </location>
</feature>
<dbReference type="InterPro" id="IPR035328">
    <property type="entry name" value="DUF3048_C"/>
</dbReference>
<dbReference type="Gene3D" id="3.50.90.10">
    <property type="entry name" value="YerB-like"/>
    <property type="match status" value="1"/>
</dbReference>
<evidence type="ECO:0008006" key="7">
    <source>
        <dbReference type="Google" id="ProtNLM"/>
    </source>
</evidence>
<evidence type="ECO:0000313" key="5">
    <source>
        <dbReference type="EMBL" id="KPL76407.1"/>
    </source>
</evidence>
<dbReference type="AlphaFoldDB" id="A0A0P6XMH6"/>
<feature type="signal peptide" evidence="2">
    <location>
        <begin position="1"/>
        <end position="18"/>
    </location>
</feature>
<dbReference type="RefSeq" id="WP_061919519.1">
    <property type="nucleotide sequence ID" value="NZ_DF967971.1"/>
</dbReference>
<protein>
    <recommendedName>
        <fullName evidence="7">DUF3048 domain-containing protein</fullName>
    </recommendedName>
</protein>
<evidence type="ECO:0000256" key="2">
    <source>
        <dbReference type="SAM" id="SignalP"/>
    </source>
</evidence>
<reference evidence="5 6" key="1">
    <citation type="submission" date="2015-07" db="EMBL/GenBank/DDBJ databases">
        <title>Draft genome of Bellilinea caldifistulae DSM 17877.</title>
        <authorList>
            <person name="Hemp J."/>
            <person name="Ward L.M."/>
            <person name="Pace L.A."/>
            <person name="Fischer W.W."/>
        </authorList>
    </citation>
    <scope>NUCLEOTIDE SEQUENCE [LARGE SCALE GENOMIC DNA]</scope>
    <source>
        <strain evidence="5 6">GOMI-1</strain>
    </source>
</reference>
<keyword evidence="6" id="KW-1185">Reference proteome</keyword>
<evidence type="ECO:0000256" key="1">
    <source>
        <dbReference type="SAM" id="MobiDB-lite"/>
    </source>
</evidence>
<evidence type="ECO:0000259" key="4">
    <source>
        <dbReference type="Pfam" id="PF17479"/>
    </source>
</evidence>
<proteinExistence type="predicted"/>
<dbReference type="InterPro" id="IPR021416">
    <property type="entry name" value="DUF3048_N"/>
</dbReference>
<feature type="chain" id="PRO_5006133127" description="DUF3048 domain-containing protein" evidence="2">
    <location>
        <begin position="19"/>
        <end position="411"/>
    </location>
</feature>
<dbReference type="STRING" id="360411.AC812_07085"/>
<evidence type="ECO:0000259" key="3">
    <source>
        <dbReference type="Pfam" id="PF11258"/>
    </source>
</evidence>
<dbReference type="PROSITE" id="PS51257">
    <property type="entry name" value="PROKAR_LIPOPROTEIN"/>
    <property type="match status" value="1"/>
</dbReference>
<feature type="region of interest" description="Disordered" evidence="1">
    <location>
        <begin position="46"/>
        <end position="70"/>
    </location>
</feature>
<dbReference type="SUPFAM" id="SSF159774">
    <property type="entry name" value="YerB-like"/>
    <property type="match status" value="1"/>
</dbReference>
<gene>
    <name evidence="5" type="ORF">AC812_07085</name>
</gene>
<dbReference type="Proteomes" id="UP000050514">
    <property type="component" value="Unassembled WGS sequence"/>
</dbReference>
<dbReference type="Pfam" id="PF17479">
    <property type="entry name" value="DUF3048_C"/>
    <property type="match status" value="1"/>
</dbReference>
<evidence type="ECO:0000313" key="6">
    <source>
        <dbReference type="Proteomes" id="UP000050514"/>
    </source>
</evidence>
<feature type="domain" description="DUF3048" evidence="4">
    <location>
        <begin position="264"/>
        <end position="386"/>
    </location>
</feature>
<dbReference type="Pfam" id="PF11258">
    <property type="entry name" value="DUF3048"/>
    <property type="match status" value="1"/>
</dbReference>
<dbReference type="EMBL" id="LGHJ01000012">
    <property type="protein sequence ID" value="KPL76407.1"/>
    <property type="molecule type" value="Genomic_DNA"/>
</dbReference>
<accession>A0A0P6XMH6</accession>
<organism evidence="5 6">
    <name type="scientific">Bellilinea caldifistulae</name>
    <dbReference type="NCBI Taxonomy" id="360411"/>
    <lineage>
        <taxon>Bacteria</taxon>
        <taxon>Bacillati</taxon>
        <taxon>Chloroflexota</taxon>
        <taxon>Anaerolineae</taxon>
        <taxon>Anaerolineales</taxon>
        <taxon>Anaerolineaceae</taxon>
        <taxon>Bellilinea</taxon>
    </lineage>
</organism>
<dbReference type="InterPro" id="IPR023158">
    <property type="entry name" value="YerB-like_sf"/>
</dbReference>
<name>A0A0P6XMH6_9CHLR</name>
<sequence length="411" mass="45639">MKKIGFMLALLIVLLGLAACQTNTPQPTAQPTTVIDLEATATRKALDTPFLPATNTPAPTATETPAPTLTPTLDYPAEGYGPTNFPADVNPLTGLKVTDPQILNRRPILIKVQNLPRDDRPQSGLSLADIVYEFYTEYGTTRFAALFYGQDAEQVMPIRSARYSDVNLIRMYKPIFVFGYAYAPVFQRLVNSEFSSRLVLESGASCPAVCRVDPRGKNYLAANTIELQNLIKARGIDNTRPNLDGMAFNYTLPAGGKPAEQVFVRFSAAIYNRWDYDAASGRYLRFSETRNDPDGNAAEYAPLTDALTKQQIAADNLVIIQVRHNEVDPRPDVEVLDMSILGSGPAYLFRDGRMFEVKWQRLTESDVLTLVDGEGKPVAFKPGKTWFEVMTVNTTVAQDGAVWRFRFVSDW</sequence>